<feature type="transmembrane region" description="Helical" evidence="7">
    <location>
        <begin position="335"/>
        <end position="354"/>
    </location>
</feature>
<feature type="transmembrane region" description="Helical" evidence="7">
    <location>
        <begin position="276"/>
        <end position="294"/>
    </location>
</feature>
<gene>
    <name evidence="9" type="ORF">OP8BY_2009</name>
</gene>
<name>A0A3E2BMK7_9BACT</name>
<feature type="transmembrane region" description="Helical" evidence="7">
    <location>
        <begin position="248"/>
        <end position="269"/>
    </location>
</feature>
<keyword evidence="5 7" id="KW-1133">Transmembrane helix</keyword>
<keyword evidence="2" id="KW-0813">Transport</keyword>
<evidence type="ECO:0000259" key="8">
    <source>
        <dbReference type="PROSITE" id="PS50850"/>
    </source>
</evidence>
<dbReference type="InterPro" id="IPR020846">
    <property type="entry name" value="MFS_dom"/>
</dbReference>
<dbReference type="EMBL" id="QUAH01000005">
    <property type="protein sequence ID" value="RFT16003.1"/>
    <property type="molecule type" value="Genomic_DNA"/>
</dbReference>
<reference evidence="9 10" key="1">
    <citation type="submission" date="2018-08" db="EMBL/GenBank/DDBJ databases">
        <title>Genome analysis of the thermophilic bacterium of the candidate phylum Aminicenantes from deep subsurface aquifer revealed its physiology and ecological role.</title>
        <authorList>
            <person name="Kadnikov V.V."/>
            <person name="Mardanov A.V."/>
            <person name="Beletsky A.V."/>
            <person name="Karnachuk O.V."/>
            <person name="Ravin N.V."/>
        </authorList>
    </citation>
    <scope>NUCLEOTIDE SEQUENCE [LARGE SCALE GENOMIC DNA]</scope>
    <source>
        <strain evidence="9">BY38</strain>
    </source>
</reference>
<dbReference type="AlphaFoldDB" id="A0A3E2BMK7"/>
<sequence length="410" mass="45604">MSVKFRLSVMMFLQYAIWGSWAPVLSAYLQNNLGFTGGQLGLIFSLLPLATIISPFLGGQLADRYFASEKVIAVLQLAGGGLLVLIASITDFQPMMWLMLLYCLVYAPTLALTNSIAFVNLKSSEKEFGAIRVWGTIGWIAAGWALAGWRWLVKSPEGIAMKGDTLILAGIFSIIMGLYSFSLPHTPPQKESAKPWAFLEALKMLKDKNFLIFAIISFVVATELQFYYVLTSPFLTQKVGVNQQSVSFVMTIAQVAEIFVMAFMLSWALKKFGMRMTLTLGILAWPIRYIIFVIGQPSWLVIASLALHGFCYVFFFTAAYIYVDNIAPKDIRHSAQSLIAVIILGFGNFVGSLFCGWIQDLFTRDGVVNWRGTFLVPTVLTLLCLVIFLAFFRESRNRSLETEAAGINQA</sequence>
<dbReference type="Proteomes" id="UP000257323">
    <property type="component" value="Unassembled WGS sequence"/>
</dbReference>
<dbReference type="GO" id="GO:0015213">
    <property type="term" value="F:uridine transmembrane transporter activity"/>
    <property type="evidence" value="ECO:0007669"/>
    <property type="project" value="TreeGrafter"/>
</dbReference>
<feature type="transmembrane region" description="Helical" evidence="7">
    <location>
        <begin position="374"/>
        <end position="392"/>
    </location>
</feature>
<dbReference type="GO" id="GO:0015212">
    <property type="term" value="F:cytidine transmembrane transporter activity"/>
    <property type="evidence" value="ECO:0007669"/>
    <property type="project" value="TreeGrafter"/>
</dbReference>
<organism evidence="9 10">
    <name type="scientific">Candidatus Saccharicenans subterraneus</name>
    <dbReference type="NCBI Taxonomy" id="2508984"/>
    <lineage>
        <taxon>Bacteria</taxon>
        <taxon>Candidatus Aminicenantota</taxon>
        <taxon>Candidatus Aminicenantia</taxon>
        <taxon>Candidatus Aminicenantales</taxon>
        <taxon>Candidatus Saccharicenantaceae</taxon>
        <taxon>Candidatus Saccharicenans</taxon>
    </lineage>
</organism>
<keyword evidence="3" id="KW-1003">Cell membrane</keyword>
<feature type="transmembrane region" description="Helical" evidence="7">
    <location>
        <begin position="165"/>
        <end position="184"/>
    </location>
</feature>
<dbReference type="InterPro" id="IPR036259">
    <property type="entry name" value="MFS_trans_sf"/>
</dbReference>
<evidence type="ECO:0000313" key="10">
    <source>
        <dbReference type="Proteomes" id="UP000257323"/>
    </source>
</evidence>
<feature type="transmembrane region" description="Helical" evidence="7">
    <location>
        <begin position="96"/>
        <end position="121"/>
    </location>
</feature>
<dbReference type="Pfam" id="PF03825">
    <property type="entry name" value="Nuc_H_symport"/>
    <property type="match status" value="1"/>
</dbReference>
<keyword evidence="6 7" id="KW-0472">Membrane</keyword>
<dbReference type="SUPFAM" id="SSF103473">
    <property type="entry name" value="MFS general substrate transporter"/>
    <property type="match status" value="1"/>
</dbReference>
<evidence type="ECO:0000256" key="2">
    <source>
        <dbReference type="ARBA" id="ARBA00022448"/>
    </source>
</evidence>
<evidence type="ECO:0000256" key="6">
    <source>
        <dbReference type="ARBA" id="ARBA00023136"/>
    </source>
</evidence>
<evidence type="ECO:0000256" key="1">
    <source>
        <dbReference type="ARBA" id="ARBA00004651"/>
    </source>
</evidence>
<dbReference type="Gene3D" id="1.20.1250.20">
    <property type="entry name" value="MFS general substrate transporter like domains"/>
    <property type="match status" value="2"/>
</dbReference>
<evidence type="ECO:0000256" key="3">
    <source>
        <dbReference type="ARBA" id="ARBA00022475"/>
    </source>
</evidence>
<evidence type="ECO:0000256" key="7">
    <source>
        <dbReference type="SAM" id="Phobius"/>
    </source>
</evidence>
<comment type="caution">
    <text evidence="9">The sequence shown here is derived from an EMBL/GenBank/DDBJ whole genome shotgun (WGS) entry which is preliminary data.</text>
</comment>
<dbReference type="PANTHER" id="PTHR23522">
    <property type="entry name" value="BLL5896 PROTEIN"/>
    <property type="match status" value="1"/>
</dbReference>
<feature type="transmembrane region" description="Helical" evidence="7">
    <location>
        <begin position="133"/>
        <end position="153"/>
    </location>
</feature>
<protein>
    <submittedName>
        <fullName evidence="9">Putative nucleoside transporter YegT</fullName>
    </submittedName>
</protein>
<accession>A0A3E2BMK7</accession>
<dbReference type="GO" id="GO:0005886">
    <property type="term" value="C:plasma membrane"/>
    <property type="evidence" value="ECO:0007669"/>
    <property type="project" value="UniProtKB-SubCell"/>
</dbReference>
<feature type="transmembrane region" description="Helical" evidence="7">
    <location>
        <begin position="300"/>
        <end position="323"/>
    </location>
</feature>
<evidence type="ECO:0000256" key="4">
    <source>
        <dbReference type="ARBA" id="ARBA00022692"/>
    </source>
</evidence>
<comment type="subcellular location">
    <subcellularLocation>
        <location evidence="1">Cell membrane</location>
        <topology evidence="1">Multi-pass membrane protein</topology>
    </subcellularLocation>
</comment>
<evidence type="ECO:0000313" key="9">
    <source>
        <dbReference type="EMBL" id="RFT16003.1"/>
    </source>
</evidence>
<keyword evidence="4 7" id="KW-0812">Transmembrane</keyword>
<feature type="domain" description="Major facilitator superfamily (MFS) profile" evidence="8">
    <location>
        <begin position="209"/>
        <end position="410"/>
    </location>
</feature>
<feature type="transmembrane region" description="Helical" evidence="7">
    <location>
        <begin position="42"/>
        <end position="59"/>
    </location>
</feature>
<feature type="transmembrane region" description="Helical" evidence="7">
    <location>
        <begin position="71"/>
        <end position="90"/>
    </location>
</feature>
<proteinExistence type="predicted"/>
<dbReference type="PANTHER" id="PTHR23522:SF4">
    <property type="entry name" value="NUCLEOSIDE PERMEASE NUPG-RELATED"/>
    <property type="match status" value="1"/>
</dbReference>
<feature type="transmembrane region" description="Helical" evidence="7">
    <location>
        <begin position="210"/>
        <end position="228"/>
    </location>
</feature>
<dbReference type="InterPro" id="IPR004740">
    <property type="entry name" value="Nuc_H_symport"/>
</dbReference>
<evidence type="ECO:0000256" key="5">
    <source>
        <dbReference type="ARBA" id="ARBA00022989"/>
    </source>
</evidence>
<dbReference type="PROSITE" id="PS50850">
    <property type="entry name" value="MFS"/>
    <property type="match status" value="1"/>
</dbReference>